<reference evidence="2 3" key="1">
    <citation type="submission" date="2020-04" db="EMBL/GenBank/DDBJ databases">
        <title>Azohydromonas sp. isolated from soil.</title>
        <authorList>
            <person name="Dahal R.H."/>
        </authorList>
    </citation>
    <scope>NUCLEOTIDE SEQUENCE [LARGE SCALE GENOMIC DNA]</scope>
    <source>
        <strain evidence="2 3">G-1-1-14</strain>
    </source>
</reference>
<accession>A0A848FHK1</accession>
<evidence type="ECO:0000256" key="1">
    <source>
        <dbReference type="SAM" id="Phobius"/>
    </source>
</evidence>
<gene>
    <name evidence="2" type="ORF">HHL10_25480</name>
</gene>
<organism evidence="2 3">
    <name type="scientific">Azohydromonas caseinilytica</name>
    <dbReference type="NCBI Taxonomy" id="2728836"/>
    <lineage>
        <taxon>Bacteria</taxon>
        <taxon>Pseudomonadati</taxon>
        <taxon>Pseudomonadota</taxon>
        <taxon>Betaproteobacteria</taxon>
        <taxon>Burkholderiales</taxon>
        <taxon>Sphaerotilaceae</taxon>
        <taxon>Azohydromonas</taxon>
    </lineage>
</organism>
<name>A0A848FHK1_9BURK</name>
<proteinExistence type="predicted"/>
<keyword evidence="3" id="KW-1185">Reference proteome</keyword>
<evidence type="ECO:0000313" key="3">
    <source>
        <dbReference type="Proteomes" id="UP000574067"/>
    </source>
</evidence>
<dbReference type="AlphaFoldDB" id="A0A848FHK1"/>
<dbReference type="Proteomes" id="UP000574067">
    <property type="component" value="Unassembled WGS sequence"/>
</dbReference>
<keyword evidence="1" id="KW-0472">Membrane</keyword>
<feature type="transmembrane region" description="Helical" evidence="1">
    <location>
        <begin position="26"/>
        <end position="57"/>
    </location>
</feature>
<comment type="caution">
    <text evidence="2">The sequence shown here is derived from an EMBL/GenBank/DDBJ whole genome shotgun (WGS) entry which is preliminary data.</text>
</comment>
<evidence type="ECO:0000313" key="2">
    <source>
        <dbReference type="EMBL" id="NML18325.1"/>
    </source>
</evidence>
<keyword evidence="1" id="KW-1133">Transmembrane helix</keyword>
<keyword evidence="1" id="KW-0812">Transmembrane</keyword>
<dbReference type="RefSeq" id="WP_169163222.1">
    <property type="nucleotide sequence ID" value="NZ_JABBFW010000030.1"/>
</dbReference>
<protein>
    <submittedName>
        <fullName evidence="2">Uncharacterized protein</fullName>
    </submittedName>
</protein>
<sequence length="104" mass="10794">MHLPHSARGTTVERVLATVAAALRRVAFGLVGLAAMVFTLLAGLAAAGVLLVVALVARRRLERGGLRFAWPQRGGFRPAGGSRPGRAASGAGEVVDVEVREIRG</sequence>
<dbReference type="EMBL" id="JABBFW010000030">
    <property type="protein sequence ID" value="NML18325.1"/>
    <property type="molecule type" value="Genomic_DNA"/>
</dbReference>